<name>A0ACC0XMM1_9ROSI</name>
<comment type="caution">
    <text evidence="1">The sequence shown here is derived from an EMBL/GenBank/DDBJ whole genome shotgun (WGS) entry which is preliminary data.</text>
</comment>
<keyword evidence="2" id="KW-1185">Reference proteome</keyword>
<proteinExistence type="predicted"/>
<sequence>MESYLVPYKPPPENPKQLNVRNRWKRSVIELNGRVEPKYRHDLSYLLMESYCEIGKFPHMYHFNGQQCRTFLLNFSSSCIQGSSIRTPVFSRVSDVLQMSNVGVRNGAAVYFHGLPRKQGISALDFDTKGVYLASVTRSGCLTVHDYEALYCLTNDTLPCLRDDENKHLLHISLHQQLDAVRWNLANQDEVACASTKSNEVRIFHIGYITSEPIEVLRTRRDVSVIGSYFQKGVSDIAFTATDESRLIASDTHGVLNIWDRRMSDLPCLELTTNSRSTLNSIQLHADNQTVFAAGKHGSIYLWDLRGGKASSAFQNHNEVGCPPLTALVLASMLKKIGSLKAQSNIVPQEIHSIDFDPSCPYQLAFHLEDGWSGVLDIYNFQVTHVHCPPPAWLDEFNSSPDVLQSRKPSWLPTNSIYVVGSSSDQGIHLLDFYPDSSSPCHVDYIEDTKSLSERNKHKKQNRFIPLSEGVTACVAHPLNGNIIAGTKVSSLLMVSQQQNCESHSETEQ</sequence>
<accession>A0ACC0XMM1</accession>
<protein>
    <submittedName>
        <fullName evidence="1">Uncharacterized protein</fullName>
    </submittedName>
</protein>
<gene>
    <name evidence="1" type="ORF">Pint_31184</name>
</gene>
<organism evidence="1 2">
    <name type="scientific">Pistacia integerrima</name>
    <dbReference type="NCBI Taxonomy" id="434235"/>
    <lineage>
        <taxon>Eukaryota</taxon>
        <taxon>Viridiplantae</taxon>
        <taxon>Streptophyta</taxon>
        <taxon>Embryophyta</taxon>
        <taxon>Tracheophyta</taxon>
        <taxon>Spermatophyta</taxon>
        <taxon>Magnoliopsida</taxon>
        <taxon>eudicotyledons</taxon>
        <taxon>Gunneridae</taxon>
        <taxon>Pentapetalae</taxon>
        <taxon>rosids</taxon>
        <taxon>malvids</taxon>
        <taxon>Sapindales</taxon>
        <taxon>Anacardiaceae</taxon>
        <taxon>Pistacia</taxon>
    </lineage>
</organism>
<evidence type="ECO:0000313" key="2">
    <source>
        <dbReference type="Proteomes" id="UP001163603"/>
    </source>
</evidence>
<dbReference type="Proteomes" id="UP001163603">
    <property type="component" value="Chromosome 11"/>
</dbReference>
<reference evidence="2" key="1">
    <citation type="journal article" date="2023" name="G3 (Bethesda)">
        <title>Genome assembly and association tests identify interacting loci associated with vigor, precocity, and sex in interspecific pistachio rootstocks.</title>
        <authorList>
            <person name="Palmer W."/>
            <person name="Jacygrad E."/>
            <person name="Sagayaradj S."/>
            <person name="Cavanaugh K."/>
            <person name="Han R."/>
            <person name="Bertier L."/>
            <person name="Beede B."/>
            <person name="Kafkas S."/>
            <person name="Golino D."/>
            <person name="Preece J."/>
            <person name="Michelmore R."/>
        </authorList>
    </citation>
    <scope>NUCLEOTIDE SEQUENCE [LARGE SCALE GENOMIC DNA]</scope>
</reference>
<evidence type="ECO:0000313" key="1">
    <source>
        <dbReference type="EMBL" id="KAJ0020348.1"/>
    </source>
</evidence>
<dbReference type="EMBL" id="CM047746">
    <property type="protein sequence ID" value="KAJ0020348.1"/>
    <property type="molecule type" value="Genomic_DNA"/>
</dbReference>